<proteinExistence type="predicted"/>
<reference evidence="2" key="1">
    <citation type="submission" date="2017-09" db="EMBL/GenBank/DDBJ databases">
        <title>Depth-based differentiation of microbial function through sediment-hosted aquifers and enrichment of novel symbionts in the deep terrestrial subsurface.</title>
        <authorList>
            <person name="Probst A.J."/>
            <person name="Ladd B."/>
            <person name="Jarett J.K."/>
            <person name="Geller-Mcgrath D.E."/>
            <person name="Sieber C.M.K."/>
            <person name="Emerson J.B."/>
            <person name="Anantharaman K."/>
            <person name="Thomas B.C."/>
            <person name="Malmstrom R."/>
            <person name="Stieglmeier M."/>
            <person name="Klingl A."/>
            <person name="Woyke T."/>
            <person name="Ryan C.M."/>
            <person name="Banfield J.F."/>
        </authorList>
    </citation>
    <scope>NUCLEOTIDE SEQUENCE [LARGE SCALE GENOMIC DNA]</scope>
</reference>
<evidence type="ECO:0000313" key="1">
    <source>
        <dbReference type="EMBL" id="PIU73316.1"/>
    </source>
</evidence>
<dbReference type="Proteomes" id="UP000231407">
    <property type="component" value="Unassembled WGS sequence"/>
</dbReference>
<comment type="caution">
    <text evidence="1">The sequence shown here is derived from an EMBL/GenBank/DDBJ whole genome shotgun (WGS) entry which is preliminary data.</text>
</comment>
<protein>
    <recommendedName>
        <fullName evidence="3">CopG family transcriptional regulator</fullName>
    </recommendedName>
</protein>
<dbReference type="AlphaFoldDB" id="A0A2M7ARR5"/>
<sequence length="92" mass="10972">MKQKIKPIPKFKNEDAERDFWATHDTTEYFDMSKEVKFDFSELKLTAKPITLRLPLSLISDLKRLANKRDVPYQSLMKVWLAEKVQKENRTI</sequence>
<gene>
    <name evidence="1" type="ORF">COS78_02960</name>
</gene>
<evidence type="ECO:0000313" key="2">
    <source>
        <dbReference type="Proteomes" id="UP000231407"/>
    </source>
</evidence>
<dbReference type="Pfam" id="PF12441">
    <property type="entry name" value="CopG_antitoxin"/>
    <property type="match status" value="1"/>
</dbReference>
<organism evidence="1 2">
    <name type="scientific">Candidatus Shapirobacteria bacterium CG06_land_8_20_14_3_00_40_12</name>
    <dbReference type="NCBI Taxonomy" id="1974881"/>
    <lineage>
        <taxon>Bacteria</taxon>
        <taxon>Candidatus Shapironibacteriota</taxon>
    </lineage>
</organism>
<dbReference type="EMBL" id="PEWA01000040">
    <property type="protein sequence ID" value="PIU73316.1"/>
    <property type="molecule type" value="Genomic_DNA"/>
</dbReference>
<dbReference type="InterPro" id="IPR022148">
    <property type="entry name" value="CopG_antitoxin"/>
</dbReference>
<evidence type="ECO:0008006" key="3">
    <source>
        <dbReference type="Google" id="ProtNLM"/>
    </source>
</evidence>
<accession>A0A2M7ARR5</accession>
<name>A0A2M7ARR5_9BACT</name>